<sequence>MATPLYLLHQVPSTWFL</sequence>
<evidence type="ECO:0000313" key="1">
    <source>
        <dbReference type="EMBL" id="SMQ31172.1"/>
    </source>
</evidence>
<protein>
    <submittedName>
        <fullName evidence="1">Uncharacterized protein</fullName>
    </submittedName>
</protein>
<dbReference type="EMBL" id="FXUY01000002">
    <property type="protein sequence ID" value="SMQ31172.1"/>
    <property type="molecule type" value="Genomic_DNA"/>
</dbReference>
<comment type="caution">
    <text evidence="1">The sequence shown here is derived from an EMBL/GenBank/DDBJ whole genome shotgun (WGS) entry which is preliminary data.</text>
</comment>
<keyword evidence="2" id="KW-1185">Reference proteome</keyword>
<reference evidence="1" key="1">
    <citation type="submission" date="2017-05" db="EMBL/GenBank/DDBJ databases">
        <authorList>
            <person name="Varghese N."/>
            <person name="Submissions S."/>
        </authorList>
    </citation>
    <scope>NUCLEOTIDE SEQUENCE</scope>
    <source>
        <strain evidence="1">LMG 28168</strain>
    </source>
</reference>
<dbReference type="Proteomes" id="UP001158048">
    <property type="component" value="Unassembled WGS sequence"/>
</dbReference>
<accession>A0ACD2UF00</accession>
<gene>
    <name evidence="1" type="ORF">SAMN04488483_6073</name>
</gene>
<proteinExistence type="predicted"/>
<organism evidence="1 2">
    <name type="scientific">Pseudomonas helmanticensis</name>
    <dbReference type="NCBI Taxonomy" id="1471381"/>
    <lineage>
        <taxon>Bacteria</taxon>
        <taxon>Pseudomonadati</taxon>
        <taxon>Pseudomonadota</taxon>
        <taxon>Gammaproteobacteria</taxon>
        <taxon>Pseudomonadales</taxon>
        <taxon>Pseudomonadaceae</taxon>
        <taxon>Pseudomonas</taxon>
    </lineage>
</organism>
<name>A0ACD2UF00_9PSED</name>
<evidence type="ECO:0000313" key="2">
    <source>
        <dbReference type="Proteomes" id="UP001158048"/>
    </source>
</evidence>